<reference evidence="1 2" key="2">
    <citation type="submission" date="2017-09" db="EMBL/GenBank/DDBJ databases">
        <title>Extensive intraspecific genome diversity in a model arbuscular mycorrhizal fungus.</title>
        <authorList>
            <person name="Chen E.C."/>
            <person name="Morin E."/>
            <person name="Beaudet D."/>
            <person name="Noel J."/>
            <person name="Ndikumana S."/>
            <person name="Charron P."/>
            <person name="St-Onge C."/>
            <person name="Giorgi J."/>
            <person name="Grigoriev I.V."/>
            <person name="Roux C."/>
            <person name="Martin F.M."/>
            <person name="Corradi N."/>
        </authorList>
    </citation>
    <scope>NUCLEOTIDE SEQUENCE [LARGE SCALE GENOMIC DNA]</scope>
    <source>
        <strain evidence="1 2">A5</strain>
    </source>
</reference>
<sequence>MSGIECCIIIGVRNCFCSGNYSCVRVSGYITVATDSVADAYELSVMSNDSFEDTDLQICEKLYERLINTTEKVLEILKGNDLEIYQLLLLCFINNMFNKPAGQKKFKVGKGS</sequence>
<dbReference type="Proteomes" id="UP000232722">
    <property type="component" value="Unassembled WGS sequence"/>
</dbReference>
<comment type="caution">
    <text evidence="1">The sequence shown here is derived from an EMBL/GenBank/DDBJ whole genome shotgun (WGS) entry which is preliminary data.</text>
</comment>
<proteinExistence type="predicted"/>
<dbReference type="AlphaFoldDB" id="A0A2N0P2S7"/>
<evidence type="ECO:0000313" key="2">
    <source>
        <dbReference type="Proteomes" id="UP000232722"/>
    </source>
</evidence>
<name>A0A2N0P2S7_9GLOM</name>
<evidence type="ECO:0000313" key="1">
    <source>
        <dbReference type="EMBL" id="PKC01148.1"/>
    </source>
</evidence>
<gene>
    <name evidence="1" type="ORF">RhiirA5_427157</name>
</gene>
<reference evidence="1 2" key="1">
    <citation type="submission" date="2016-04" db="EMBL/GenBank/DDBJ databases">
        <title>Genome analyses suggest a sexual origin of heterokaryosis in a supposedly ancient asexual fungus.</title>
        <authorList>
            <person name="Ropars J."/>
            <person name="Sedzielewska K."/>
            <person name="Noel J."/>
            <person name="Charron P."/>
            <person name="Farinelli L."/>
            <person name="Marton T."/>
            <person name="Kruger M."/>
            <person name="Pelin A."/>
            <person name="Brachmann A."/>
            <person name="Corradi N."/>
        </authorList>
    </citation>
    <scope>NUCLEOTIDE SEQUENCE [LARGE SCALE GENOMIC DNA]</scope>
    <source>
        <strain evidence="1 2">A5</strain>
    </source>
</reference>
<dbReference type="EMBL" id="LLXJ01001685">
    <property type="protein sequence ID" value="PKC01148.1"/>
    <property type="molecule type" value="Genomic_DNA"/>
</dbReference>
<organism evidence="1 2">
    <name type="scientific">Rhizophagus irregularis</name>
    <dbReference type="NCBI Taxonomy" id="588596"/>
    <lineage>
        <taxon>Eukaryota</taxon>
        <taxon>Fungi</taxon>
        <taxon>Fungi incertae sedis</taxon>
        <taxon>Mucoromycota</taxon>
        <taxon>Glomeromycotina</taxon>
        <taxon>Glomeromycetes</taxon>
        <taxon>Glomerales</taxon>
        <taxon>Glomeraceae</taxon>
        <taxon>Rhizophagus</taxon>
    </lineage>
</organism>
<accession>A0A2N0P2S7</accession>
<protein>
    <submittedName>
        <fullName evidence="1">Uncharacterized protein</fullName>
    </submittedName>
</protein>